<dbReference type="AlphaFoldDB" id="A0A3P3DCF7"/>
<keyword evidence="3" id="KW-1185">Reference proteome</keyword>
<dbReference type="Proteomes" id="UP000282125">
    <property type="component" value="Unassembled WGS sequence"/>
</dbReference>
<protein>
    <recommendedName>
        <fullName evidence="4">Helix-turn-helix domain-containing protein</fullName>
    </recommendedName>
</protein>
<evidence type="ECO:0000313" key="3">
    <source>
        <dbReference type="Proteomes" id="UP000282125"/>
    </source>
</evidence>
<organism evidence="2 3">
    <name type="scientific">Falsigemmobacter faecalis</name>
    <dbReference type="NCBI Taxonomy" id="2488730"/>
    <lineage>
        <taxon>Bacteria</taxon>
        <taxon>Pseudomonadati</taxon>
        <taxon>Pseudomonadota</taxon>
        <taxon>Alphaproteobacteria</taxon>
        <taxon>Rhodobacterales</taxon>
        <taxon>Paracoccaceae</taxon>
        <taxon>Falsigemmobacter</taxon>
    </lineage>
</organism>
<comment type="caution">
    <text evidence="2">The sequence shown here is derived from an EMBL/GenBank/DDBJ whole genome shotgun (WGS) entry which is preliminary data.</text>
</comment>
<evidence type="ECO:0000256" key="1">
    <source>
        <dbReference type="SAM" id="MobiDB-lite"/>
    </source>
</evidence>
<feature type="region of interest" description="Disordered" evidence="1">
    <location>
        <begin position="99"/>
        <end position="171"/>
    </location>
</feature>
<dbReference type="EMBL" id="RRAZ01000028">
    <property type="protein sequence ID" value="RRH72015.1"/>
    <property type="molecule type" value="Genomic_DNA"/>
</dbReference>
<name>A0A3P3DCF7_9RHOB</name>
<reference evidence="2 3" key="1">
    <citation type="submission" date="2018-11" db="EMBL/GenBank/DDBJ databases">
        <title>Gemmobacter sp. nov., YIM 102744-1 draft genome.</title>
        <authorList>
            <person name="Li G."/>
            <person name="Jiang Y."/>
        </authorList>
    </citation>
    <scope>NUCLEOTIDE SEQUENCE [LARGE SCALE GENOMIC DNA]</scope>
    <source>
        <strain evidence="2 3">YIM 102744-1</strain>
    </source>
</reference>
<evidence type="ECO:0008006" key="4">
    <source>
        <dbReference type="Google" id="ProtNLM"/>
    </source>
</evidence>
<dbReference type="OrthoDB" id="7776647at2"/>
<evidence type="ECO:0000313" key="2">
    <source>
        <dbReference type="EMBL" id="RRH72015.1"/>
    </source>
</evidence>
<proteinExistence type="predicted"/>
<dbReference type="RefSeq" id="WP_124966186.1">
    <property type="nucleotide sequence ID" value="NZ_RRAZ01000028.1"/>
</dbReference>
<gene>
    <name evidence="2" type="ORF">EG244_15995</name>
</gene>
<sequence>MSNTVHAICKHRRVGRAVSKTVLLLMADFASDDGTGIWASKPNMAADLEISETAVRDAIRHLMAEGIISEVGQRKHQNGYTVEYRIDLARVSALPVTRENAPVLTPASPAPLRQTHPTPTPPAPQDLRETQVNHHRTIIEPPEGNTPAEQVTRKPPKRASALPENWVPSDRNLADARSRNFTDEEIHEQAAAFRDHHLARGTTFKDWDAGWRMWLGNARRFARPAAARNARARSAHDVMLAGFQSAALRDRS</sequence>
<accession>A0A3P3DCF7</accession>